<dbReference type="GO" id="GO:0012505">
    <property type="term" value="C:endomembrane system"/>
    <property type="evidence" value="ECO:0007669"/>
    <property type="project" value="UniProtKB-SubCell"/>
</dbReference>
<feature type="transmembrane region" description="Helical" evidence="5">
    <location>
        <begin position="56"/>
        <end position="74"/>
    </location>
</feature>
<dbReference type="AlphaFoldDB" id="A0A1X2GKQ9"/>
<dbReference type="STRING" id="101127.A0A1X2GKQ9"/>
<reference evidence="7 8" key="1">
    <citation type="submission" date="2016-07" db="EMBL/GenBank/DDBJ databases">
        <title>Pervasive Adenine N6-methylation of Active Genes in Fungi.</title>
        <authorList>
            <consortium name="DOE Joint Genome Institute"/>
            <person name="Mondo S.J."/>
            <person name="Dannebaum R.O."/>
            <person name="Kuo R.C."/>
            <person name="Labutti K."/>
            <person name="Haridas S."/>
            <person name="Kuo A."/>
            <person name="Salamov A."/>
            <person name="Ahrendt S.R."/>
            <person name="Lipzen A."/>
            <person name="Sullivan W."/>
            <person name="Andreopoulos W.B."/>
            <person name="Clum A."/>
            <person name="Lindquist E."/>
            <person name="Daum C."/>
            <person name="Ramamoorthy G.K."/>
            <person name="Gryganskyi A."/>
            <person name="Culley D."/>
            <person name="Magnuson J.K."/>
            <person name="James T.Y."/>
            <person name="O'Malley M.A."/>
            <person name="Stajich J.E."/>
            <person name="Spatafora J.W."/>
            <person name="Visel A."/>
            <person name="Grigoriev I.V."/>
        </authorList>
    </citation>
    <scope>NUCLEOTIDE SEQUENCE [LARGE SCALE GENOMIC DNA]</scope>
    <source>
        <strain evidence="7 8">NRRL 3301</strain>
    </source>
</reference>
<dbReference type="Proteomes" id="UP000242146">
    <property type="component" value="Unassembled WGS sequence"/>
</dbReference>
<feature type="domain" description="DUF202" evidence="6">
    <location>
        <begin position="20"/>
        <end position="80"/>
    </location>
</feature>
<keyword evidence="4 5" id="KW-0472">Membrane</keyword>
<dbReference type="PANTHER" id="PTHR46140:SF1">
    <property type="entry name" value="VACUOLAR TRANSPORTER CHAPERONE COMPLEX SUBUNIT 4-RELATED"/>
    <property type="match status" value="1"/>
</dbReference>
<evidence type="ECO:0000313" key="8">
    <source>
        <dbReference type="Proteomes" id="UP000242146"/>
    </source>
</evidence>
<sequence>MPVDDDTPKRQKIKVRVEPKTFFANERTFISWLQFCALLLSVALSLLNFGDGISRVVGGVFMALSGLIAIYALYRFEQRAWMIHRRIDGRYDDIWGPVVLCVLLVIALIINFYLRFK</sequence>
<dbReference type="InterPro" id="IPR003807">
    <property type="entry name" value="DUF202"/>
</dbReference>
<dbReference type="InterPro" id="IPR051572">
    <property type="entry name" value="VTC_Complex_Subunit"/>
</dbReference>
<gene>
    <name evidence="7" type="ORF">DM01DRAFT_1286062</name>
</gene>
<keyword evidence="8" id="KW-1185">Reference proteome</keyword>
<accession>A0A1X2GKQ9</accession>
<evidence type="ECO:0000256" key="5">
    <source>
        <dbReference type="SAM" id="Phobius"/>
    </source>
</evidence>
<dbReference type="PANTHER" id="PTHR46140">
    <property type="entry name" value="VACUOLAR TRANSPORTER CHAPERONE 1-RELATED"/>
    <property type="match status" value="1"/>
</dbReference>
<evidence type="ECO:0000256" key="3">
    <source>
        <dbReference type="ARBA" id="ARBA00022989"/>
    </source>
</evidence>
<protein>
    <recommendedName>
        <fullName evidence="6">DUF202 domain-containing protein</fullName>
    </recommendedName>
</protein>
<keyword evidence="2 5" id="KW-0812">Transmembrane</keyword>
<proteinExistence type="predicted"/>
<dbReference type="EMBL" id="MCGT01000011">
    <property type="protein sequence ID" value="ORX55806.1"/>
    <property type="molecule type" value="Genomic_DNA"/>
</dbReference>
<comment type="caution">
    <text evidence="7">The sequence shown here is derived from an EMBL/GenBank/DDBJ whole genome shotgun (WGS) entry which is preliminary data.</text>
</comment>
<evidence type="ECO:0000256" key="1">
    <source>
        <dbReference type="ARBA" id="ARBA00004127"/>
    </source>
</evidence>
<evidence type="ECO:0000256" key="4">
    <source>
        <dbReference type="ARBA" id="ARBA00023136"/>
    </source>
</evidence>
<dbReference type="Pfam" id="PF02656">
    <property type="entry name" value="DUF202"/>
    <property type="match status" value="1"/>
</dbReference>
<evidence type="ECO:0000256" key="2">
    <source>
        <dbReference type="ARBA" id="ARBA00022692"/>
    </source>
</evidence>
<evidence type="ECO:0000259" key="6">
    <source>
        <dbReference type="Pfam" id="PF02656"/>
    </source>
</evidence>
<keyword evidence="3 5" id="KW-1133">Transmembrane helix</keyword>
<comment type="subcellular location">
    <subcellularLocation>
        <location evidence="1">Endomembrane system</location>
        <topology evidence="1">Multi-pass membrane protein</topology>
    </subcellularLocation>
</comment>
<organism evidence="7 8">
    <name type="scientific">Hesseltinella vesiculosa</name>
    <dbReference type="NCBI Taxonomy" id="101127"/>
    <lineage>
        <taxon>Eukaryota</taxon>
        <taxon>Fungi</taxon>
        <taxon>Fungi incertae sedis</taxon>
        <taxon>Mucoromycota</taxon>
        <taxon>Mucoromycotina</taxon>
        <taxon>Mucoromycetes</taxon>
        <taxon>Mucorales</taxon>
        <taxon>Cunninghamellaceae</taxon>
        <taxon>Hesseltinella</taxon>
    </lineage>
</organism>
<feature type="transmembrane region" description="Helical" evidence="5">
    <location>
        <begin position="29"/>
        <end position="49"/>
    </location>
</feature>
<name>A0A1X2GKQ9_9FUNG</name>
<dbReference type="OrthoDB" id="2243669at2759"/>
<feature type="transmembrane region" description="Helical" evidence="5">
    <location>
        <begin position="94"/>
        <end position="114"/>
    </location>
</feature>
<evidence type="ECO:0000313" key="7">
    <source>
        <dbReference type="EMBL" id="ORX55806.1"/>
    </source>
</evidence>